<protein>
    <submittedName>
        <fullName evidence="1">Uncharacterized protein</fullName>
    </submittedName>
</protein>
<dbReference type="PANTHER" id="PTHR33317">
    <property type="entry name" value="POLYNUCLEOTIDYL TRANSFERASE, RIBONUCLEASE H-LIKE SUPERFAMILY PROTEIN"/>
    <property type="match status" value="1"/>
</dbReference>
<dbReference type="AlphaFoldDB" id="A0A5C7IG75"/>
<evidence type="ECO:0000313" key="1">
    <source>
        <dbReference type="EMBL" id="TXG68253.1"/>
    </source>
</evidence>
<dbReference type="Proteomes" id="UP000323000">
    <property type="component" value="Chromosome 2"/>
</dbReference>
<dbReference type="InterPro" id="IPR005227">
    <property type="entry name" value="YqgF"/>
</dbReference>
<gene>
    <name evidence="1" type="ORF">EZV62_003188</name>
</gene>
<proteinExistence type="predicted"/>
<reference evidence="2" key="1">
    <citation type="journal article" date="2019" name="Gigascience">
        <title>De novo genome assembly of the endangered Acer yangbiense, a plant species with extremely small populations endemic to Yunnan Province, China.</title>
        <authorList>
            <person name="Yang J."/>
            <person name="Wariss H.M."/>
            <person name="Tao L."/>
            <person name="Zhang R."/>
            <person name="Yun Q."/>
            <person name="Hollingsworth P."/>
            <person name="Dao Z."/>
            <person name="Luo G."/>
            <person name="Guo H."/>
            <person name="Ma Y."/>
            <person name="Sun W."/>
        </authorList>
    </citation>
    <scope>NUCLEOTIDE SEQUENCE [LARGE SCALE GENOMIC DNA]</scope>
    <source>
        <strain evidence="2">cv. Malutang</strain>
    </source>
</reference>
<dbReference type="PANTHER" id="PTHR33317:SF1">
    <property type="entry name" value="POLYNUCLEOTIDYL TRANSFERASE, RIBONUCLEASE H-LIKE SUPERFAMILY PROTEIN"/>
    <property type="match status" value="1"/>
</dbReference>
<keyword evidence="2" id="KW-1185">Reference proteome</keyword>
<sequence>MSTISNFAESEHQSLPDSTIVQDQDFRKSSTLSQMKYVRPYTLVKEFQKKTKELSQRQSLAGASLLGLTVMGDYVSIGYSMPKFGIDSEYTGIVSMKERDIDDIAIEFRDLNFNYNVAGYAIGLPLTKEKDNPQIAKVKNFVADLYSTQKLEGLKYTYFYERSASKEYYNLYLKDHYPIDENEDDDED</sequence>
<comment type="caution">
    <text evidence="1">The sequence shown here is derived from an EMBL/GenBank/DDBJ whole genome shotgun (WGS) entry which is preliminary data.</text>
</comment>
<accession>A0A5C7IG75</accession>
<name>A0A5C7IG75_9ROSI</name>
<organism evidence="1 2">
    <name type="scientific">Acer yangbiense</name>
    <dbReference type="NCBI Taxonomy" id="1000413"/>
    <lineage>
        <taxon>Eukaryota</taxon>
        <taxon>Viridiplantae</taxon>
        <taxon>Streptophyta</taxon>
        <taxon>Embryophyta</taxon>
        <taxon>Tracheophyta</taxon>
        <taxon>Spermatophyta</taxon>
        <taxon>Magnoliopsida</taxon>
        <taxon>eudicotyledons</taxon>
        <taxon>Gunneridae</taxon>
        <taxon>Pentapetalae</taxon>
        <taxon>rosids</taxon>
        <taxon>malvids</taxon>
        <taxon>Sapindales</taxon>
        <taxon>Sapindaceae</taxon>
        <taxon>Hippocastanoideae</taxon>
        <taxon>Acereae</taxon>
        <taxon>Acer</taxon>
    </lineage>
</organism>
<dbReference type="EMBL" id="VAHF01000002">
    <property type="protein sequence ID" value="TXG68253.1"/>
    <property type="molecule type" value="Genomic_DNA"/>
</dbReference>
<evidence type="ECO:0000313" key="2">
    <source>
        <dbReference type="Proteomes" id="UP000323000"/>
    </source>
</evidence>
<dbReference type="GO" id="GO:0000967">
    <property type="term" value="P:rRNA 5'-end processing"/>
    <property type="evidence" value="ECO:0007669"/>
    <property type="project" value="TreeGrafter"/>
</dbReference>